<keyword evidence="2" id="KW-1185">Reference proteome</keyword>
<dbReference type="RefSeq" id="WP_258820302.1">
    <property type="nucleotide sequence ID" value="NZ_JANUHB010000001.1"/>
</dbReference>
<accession>A0ABT2D5Z0</accession>
<gene>
    <name evidence="1" type="ORF">NX774_01065</name>
</gene>
<protein>
    <submittedName>
        <fullName evidence="1">Uncharacterized protein</fullName>
    </submittedName>
</protein>
<name>A0ABT2D5Z0_9BURK</name>
<sequence length="104" mass="12065">MSNNRFSAGCLNEVLFADETISKVTHDGPVGTIVPITLNDPLYSGPGWHKWQTENIKHSWNRETNVVYVFRIQIHYMYNDNTRVIQQVKFKNSFEYGCLGIKQN</sequence>
<reference evidence="1 2" key="1">
    <citation type="submission" date="2022-08" db="EMBL/GenBank/DDBJ databases">
        <title>Reclassification of Massilia species as members of the genera Telluria, Duganella, Pseudoduganella, Mokoshia gen. nov. and Zemynaea gen. nov. using orthogonal and non-orthogonal genome-based approaches.</title>
        <authorList>
            <person name="Bowman J.P."/>
        </authorList>
    </citation>
    <scope>NUCLEOTIDE SEQUENCE [LARGE SCALE GENOMIC DNA]</scope>
    <source>
        <strain evidence="1 2">JCM 31605</strain>
    </source>
</reference>
<dbReference type="EMBL" id="JANUHB010000001">
    <property type="protein sequence ID" value="MCS0806513.1"/>
    <property type="molecule type" value="Genomic_DNA"/>
</dbReference>
<proteinExistence type="predicted"/>
<comment type="caution">
    <text evidence="1">The sequence shown here is derived from an EMBL/GenBank/DDBJ whole genome shotgun (WGS) entry which is preliminary data.</text>
</comment>
<evidence type="ECO:0000313" key="1">
    <source>
        <dbReference type="EMBL" id="MCS0806513.1"/>
    </source>
</evidence>
<dbReference type="Proteomes" id="UP001206126">
    <property type="component" value="Unassembled WGS sequence"/>
</dbReference>
<evidence type="ECO:0000313" key="2">
    <source>
        <dbReference type="Proteomes" id="UP001206126"/>
    </source>
</evidence>
<organism evidence="1 2">
    <name type="scientific">Massilia agilis</name>
    <dbReference type="NCBI Taxonomy" id="1811226"/>
    <lineage>
        <taxon>Bacteria</taxon>
        <taxon>Pseudomonadati</taxon>
        <taxon>Pseudomonadota</taxon>
        <taxon>Betaproteobacteria</taxon>
        <taxon>Burkholderiales</taxon>
        <taxon>Oxalobacteraceae</taxon>
        <taxon>Telluria group</taxon>
        <taxon>Massilia</taxon>
    </lineage>
</organism>